<dbReference type="AlphaFoldDB" id="A0A2K8TBA1"/>
<name>A0A2K8TBA1_9NOSO</name>
<sequence length="59" mass="6712">MAGKLGASQKKIIKHNYWSDRHCKTGDAATQLPVQSTTDVNNRADDSVRWRNRPLSCQR</sequence>
<geneLocation type="plasmid" evidence="3">
    <name>pnfsy08</name>
</geneLocation>
<evidence type="ECO:0000313" key="2">
    <source>
        <dbReference type="EMBL" id="AUB44863.1"/>
    </source>
</evidence>
<dbReference type="RefSeq" id="WP_157817027.1">
    <property type="nucleotide sequence ID" value="NZ_CAWNNC010000009.1"/>
</dbReference>
<evidence type="ECO:0000256" key="1">
    <source>
        <dbReference type="SAM" id="MobiDB-lite"/>
    </source>
</evidence>
<dbReference type="EMBL" id="CP024793">
    <property type="protein sequence ID" value="AUB44863.1"/>
    <property type="molecule type" value="Genomic_DNA"/>
</dbReference>
<gene>
    <name evidence="2" type="ORF">COO91_11110</name>
</gene>
<evidence type="ECO:0000313" key="3">
    <source>
        <dbReference type="Proteomes" id="UP000232003"/>
    </source>
</evidence>
<organism evidence="2 3">
    <name type="scientific">Nostoc flagelliforme CCNUN1</name>
    <dbReference type="NCBI Taxonomy" id="2038116"/>
    <lineage>
        <taxon>Bacteria</taxon>
        <taxon>Bacillati</taxon>
        <taxon>Cyanobacteriota</taxon>
        <taxon>Cyanophyceae</taxon>
        <taxon>Nostocales</taxon>
        <taxon>Nostocaceae</taxon>
        <taxon>Nostoc</taxon>
    </lineage>
</organism>
<protein>
    <submittedName>
        <fullName evidence="2">Uncharacterized protein</fullName>
    </submittedName>
</protein>
<feature type="region of interest" description="Disordered" evidence="1">
    <location>
        <begin position="27"/>
        <end position="59"/>
    </location>
</feature>
<keyword evidence="3" id="KW-1185">Reference proteome</keyword>
<feature type="compositionally biased region" description="Polar residues" evidence="1">
    <location>
        <begin position="32"/>
        <end position="41"/>
    </location>
</feature>
<proteinExistence type="predicted"/>
<accession>A0A2K8TBA1</accession>
<keyword evidence="2" id="KW-0614">Plasmid</keyword>
<dbReference type="Proteomes" id="UP000232003">
    <property type="component" value="Plasmid pNFSY08"/>
</dbReference>
<reference evidence="2 3" key="1">
    <citation type="submission" date="2017-11" db="EMBL/GenBank/DDBJ databases">
        <title>Complete genome of a free-living desiccation-tolerant cyanobacterium and its photosynthetic adaptation to extreme terrestrial habitat.</title>
        <authorList>
            <person name="Shang J."/>
        </authorList>
    </citation>
    <scope>NUCLEOTIDE SEQUENCE [LARGE SCALE GENOMIC DNA]</scope>
    <source>
        <strain evidence="2 3">CCNUN1</strain>
        <plasmid evidence="3">pnfsy08</plasmid>
    </source>
</reference>
<dbReference type="KEGG" id="nfl:COO91_11110"/>